<evidence type="ECO:0008006" key="4">
    <source>
        <dbReference type="Google" id="ProtNLM"/>
    </source>
</evidence>
<dbReference type="RefSeq" id="WP_132794832.1">
    <property type="nucleotide sequence ID" value="NZ_SLXM01000005.1"/>
</dbReference>
<keyword evidence="3" id="KW-1185">Reference proteome</keyword>
<dbReference type="OrthoDB" id="1489643at2"/>
<sequence length="399" mass="47103">MYKTLPTILLFSILLLSACSSVKSTQKAINTGNYDKAISIALKNLEKDKTKEKNQPYVVMLQDAFKKATDRDIAQVEFLEKENRAENLGRIYELYRGLKNRQERIKPLLPLKILASGKNAEFNLMNYDEAIISVKEDYATYLYDEAKNTFDQARGDKLSYRIAYDQFQNVSRIYPNFKNINDLMQQCHNKGTDYVHVAVFNETDQIIPRRLEQDLLAIDTYGLDDFWTVYHSKRIRNKKYDFNLELNFRRITVSPEQISEKEIIREREIKDGFKYLKDSRGNYVLDSLGNKQKVDNMVLVRCKFYRFTQFKSSNVEAVVRYIDNRNKQLIDQFPLVSEFVFEHSYADYDGDKRALNDDNLNLIRLEAVQFPSNEQMVYDTGTDIKEKLKRIIRRNKFRK</sequence>
<accession>A0A4V2SLU4</accession>
<reference evidence="2 3" key="1">
    <citation type="submission" date="2019-03" db="EMBL/GenBank/DDBJ databases">
        <title>Genomic Encyclopedia of Type Strains, Phase IV (KMG-IV): sequencing the most valuable type-strain genomes for metagenomic binning, comparative biology and taxonomic classification.</title>
        <authorList>
            <person name="Goeker M."/>
        </authorList>
    </citation>
    <scope>NUCLEOTIDE SEQUENCE [LARGE SCALE GENOMIC DNA]</scope>
    <source>
        <strain evidence="2 3">DSM 14836</strain>
    </source>
</reference>
<feature type="chain" id="PRO_5021021348" description="Lipoprotein" evidence="1">
    <location>
        <begin position="25"/>
        <end position="399"/>
    </location>
</feature>
<keyword evidence="1" id="KW-0732">Signal</keyword>
<comment type="caution">
    <text evidence="2">The sequence shown here is derived from an EMBL/GenBank/DDBJ whole genome shotgun (WGS) entry which is preliminary data.</text>
</comment>
<feature type="signal peptide" evidence="1">
    <location>
        <begin position="1"/>
        <end position="24"/>
    </location>
</feature>
<name>A0A4V2SLU4_9FLAO</name>
<dbReference type="AlphaFoldDB" id="A0A4V2SLU4"/>
<evidence type="ECO:0000256" key="1">
    <source>
        <dbReference type="SAM" id="SignalP"/>
    </source>
</evidence>
<evidence type="ECO:0000313" key="2">
    <source>
        <dbReference type="EMBL" id="TCP24786.1"/>
    </source>
</evidence>
<evidence type="ECO:0000313" key="3">
    <source>
        <dbReference type="Proteomes" id="UP000294564"/>
    </source>
</evidence>
<protein>
    <recommendedName>
        <fullName evidence="4">Lipoprotein</fullName>
    </recommendedName>
</protein>
<proteinExistence type="predicted"/>
<gene>
    <name evidence="2" type="ORF">EV195_105217</name>
</gene>
<dbReference type="Proteomes" id="UP000294564">
    <property type="component" value="Unassembled WGS sequence"/>
</dbReference>
<dbReference type="PROSITE" id="PS51257">
    <property type="entry name" value="PROKAR_LIPOPROTEIN"/>
    <property type="match status" value="1"/>
</dbReference>
<organism evidence="2 3">
    <name type="scientific">Tenacibaculum skagerrakense</name>
    <dbReference type="NCBI Taxonomy" id="186571"/>
    <lineage>
        <taxon>Bacteria</taxon>
        <taxon>Pseudomonadati</taxon>
        <taxon>Bacteroidota</taxon>
        <taxon>Flavobacteriia</taxon>
        <taxon>Flavobacteriales</taxon>
        <taxon>Flavobacteriaceae</taxon>
        <taxon>Tenacibaculum</taxon>
    </lineage>
</organism>
<dbReference type="EMBL" id="SLXM01000005">
    <property type="protein sequence ID" value="TCP24786.1"/>
    <property type="molecule type" value="Genomic_DNA"/>
</dbReference>